<evidence type="ECO:0000313" key="2">
    <source>
        <dbReference type="EMBL" id="KRM05349.1"/>
    </source>
</evidence>
<dbReference type="InterPro" id="IPR010982">
    <property type="entry name" value="Lambda_DNA-bd_dom_sf"/>
</dbReference>
<dbReference type="RefSeq" id="WP_035181378.1">
    <property type="nucleotide sequence ID" value="NZ_AZFY01000109.1"/>
</dbReference>
<dbReference type="PATRIC" id="fig|1423743.5.peg.752"/>
<evidence type="ECO:0000313" key="3">
    <source>
        <dbReference type="Proteomes" id="UP000019488"/>
    </source>
</evidence>
<keyword evidence="4" id="KW-1185">Reference proteome</keyword>
<accession>X0PC68</accession>
<dbReference type="GO" id="GO:0003677">
    <property type="term" value="F:DNA binding"/>
    <property type="evidence" value="ECO:0007669"/>
    <property type="project" value="InterPro"/>
</dbReference>
<evidence type="ECO:0000313" key="4">
    <source>
        <dbReference type="Proteomes" id="UP000051966"/>
    </source>
</evidence>
<evidence type="ECO:0000313" key="1">
    <source>
        <dbReference type="EMBL" id="GAF38034.1"/>
    </source>
</evidence>
<dbReference type="SUPFAM" id="SSF47413">
    <property type="entry name" value="lambda repressor-like DNA-binding domains"/>
    <property type="match status" value="1"/>
</dbReference>
<dbReference type="EMBL" id="BAKI01000064">
    <property type="protein sequence ID" value="GAF38034.1"/>
    <property type="molecule type" value="Genomic_DNA"/>
</dbReference>
<protein>
    <submittedName>
        <fullName evidence="1">Uncharacterized protein</fullName>
    </submittedName>
</protein>
<dbReference type="eggNOG" id="ENOG5030ADW">
    <property type="taxonomic scope" value="Bacteria"/>
</dbReference>
<reference evidence="1" key="1">
    <citation type="journal article" date="2014" name="Genome Announc.">
        <title>Draft Genome Sequences of Two Lactobacillus Strains, L. farraginis JCM 14108T and L. composti JCM 14202T, Isolated from Compost of Distilled Shochu Residue.</title>
        <authorList>
            <person name="Yuki M."/>
            <person name="Oshima K."/>
            <person name="Suda W."/>
            <person name="Kitahara M."/>
            <person name="Kitamura K."/>
            <person name="Iida T."/>
            <person name="Hattori M."/>
            <person name="Ohkuma M."/>
        </authorList>
    </citation>
    <scope>NUCLEOTIDE SEQUENCE [LARGE SCALE GENOMIC DNA]</scope>
    <source>
        <strain evidence="1">JCM 14108</strain>
    </source>
</reference>
<dbReference type="AlphaFoldDB" id="X0PC68"/>
<gene>
    <name evidence="2" type="ORF">FD41_GL000737</name>
    <name evidence="1" type="ORF">JCM14108_3133</name>
</gene>
<comment type="caution">
    <text evidence="1">The sequence shown here is derived from an EMBL/GenBank/DDBJ whole genome shotgun (WGS) entry which is preliminary data.</text>
</comment>
<sequence length="188" mass="21467">MDQVFDLQQKVLIGHKLREFMKINPELSTTDLGRYLGVTQSMVSKLRHDKATFHFDDLPNLFKSTEGLMGSDEFKIAILNVFTGGFIPPLPNYQNVSTDLAALSTRVMDEMRQSTEALNVALDDFSDPSSPNNLKNIDDPEQAFNQLYDVVRYALPLMAIITNAYKLSWTDEANRREREIAKNHEHMI</sequence>
<dbReference type="STRING" id="1423743.FD41_GL000737"/>
<dbReference type="Proteomes" id="UP000051966">
    <property type="component" value="Unassembled WGS sequence"/>
</dbReference>
<proteinExistence type="predicted"/>
<dbReference type="Proteomes" id="UP000019488">
    <property type="component" value="Unassembled WGS sequence"/>
</dbReference>
<organism evidence="1 3">
    <name type="scientific">Lentilactobacillus farraginis DSM 18382 = JCM 14108</name>
    <dbReference type="NCBI Taxonomy" id="1423743"/>
    <lineage>
        <taxon>Bacteria</taxon>
        <taxon>Bacillati</taxon>
        <taxon>Bacillota</taxon>
        <taxon>Bacilli</taxon>
        <taxon>Lactobacillales</taxon>
        <taxon>Lactobacillaceae</taxon>
        <taxon>Lentilactobacillus</taxon>
    </lineage>
</organism>
<reference evidence="2 4" key="2">
    <citation type="journal article" date="2015" name="Genome Announc.">
        <title>Expanding the biotechnology potential of lactobacilli through comparative genomics of 213 strains and associated genera.</title>
        <authorList>
            <person name="Sun Z."/>
            <person name="Harris H.M."/>
            <person name="McCann A."/>
            <person name="Guo C."/>
            <person name="Argimon S."/>
            <person name="Zhang W."/>
            <person name="Yang X."/>
            <person name="Jeffery I.B."/>
            <person name="Cooney J.C."/>
            <person name="Kagawa T.F."/>
            <person name="Liu W."/>
            <person name="Song Y."/>
            <person name="Salvetti E."/>
            <person name="Wrobel A."/>
            <person name="Rasinkangas P."/>
            <person name="Parkhill J."/>
            <person name="Rea M.C."/>
            <person name="O'Sullivan O."/>
            <person name="Ritari J."/>
            <person name="Douillard F.P."/>
            <person name="Paul Ross R."/>
            <person name="Yang R."/>
            <person name="Briner A.E."/>
            <person name="Felis G.E."/>
            <person name="de Vos W.M."/>
            <person name="Barrangou R."/>
            <person name="Klaenhammer T.R."/>
            <person name="Caufield P.W."/>
            <person name="Cui Y."/>
            <person name="Zhang H."/>
            <person name="O'Toole P.W."/>
        </authorList>
    </citation>
    <scope>NUCLEOTIDE SEQUENCE [LARGE SCALE GENOMIC DNA]</scope>
    <source>
        <strain evidence="2 4">DSM 18382</strain>
    </source>
</reference>
<dbReference type="EMBL" id="AZFY01000109">
    <property type="protein sequence ID" value="KRM05349.1"/>
    <property type="molecule type" value="Genomic_DNA"/>
</dbReference>
<dbReference type="OrthoDB" id="3255837at2"/>
<name>X0PC68_9LACO</name>